<sequence length="305" mass="34018">MQILLMPHPVLPYMVELVVFGQEEMKHYLRLFAEAIRLGLRFNLLIEGPPGTAKTLAVNQMVSSLKKEVGDIPYVRVTGSQDALPSDLIGDLDIGKYREGEMDILSGPLFSAHGSDTPGIVYADELNRFSEYTLIIFTEIMAEWQVSFPKTPITKPLRANVIATMNPYDISGITEVPQHILDRFNARIVVNYPGKETELKIAAQHTEYYYKKFASRLKSIVHPLVSATRAMRKLGVPLGPRIYLSTLDLLALELSSIGSIDNDTVIQHYENAVRSRIGNLAEDKQSEFLSTASIALRGELEGAKK</sequence>
<protein>
    <submittedName>
        <fullName evidence="1">Uncharacterized protein</fullName>
    </submittedName>
</protein>
<dbReference type="EMBL" id="PQXF01000041">
    <property type="protein sequence ID" value="PXF58186.1"/>
    <property type="molecule type" value="Genomic_DNA"/>
</dbReference>
<name>A0AC61KZL5_9EURY</name>
<accession>A0AC61KZL5</accession>
<reference evidence="1" key="1">
    <citation type="submission" date="2018-01" db="EMBL/GenBank/DDBJ databases">
        <authorList>
            <person name="Krukenberg V."/>
        </authorList>
    </citation>
    <scope>NUCLEOTIDE SEQUENCE</scope>
    <source>
        <strain evidence="1">E20ANME2</strain>
    </source>
</reference>
<dbReference type="Proteomes" id="UP000248329">
    <property type="component" value="Unassembled WGS sequence"/>
</dbReference>
<gene>
    <name evidence="1" type="ORF">C4B59_13895</name>
</gene>
<organism evidence="1 2">
    <name type="scientific">Candidatus Methanogaster sp</name>
    <dbReference type="NCBI Taxonomy" id="3386292"/>
    <lineage>
        <taxon>Archaea</taxon>
        <taxon>Methanobacteriati</taxon>
        <taxon>Methanobacteriota</taxon>
        <taxon>Stenosarchaea group</taxon>
        <taxon>Methanomicrobia</taxon>
        <taxon>Methanosarcinales</taxon>
        <taxon>ANME-2 cluster</taxon>
        <taxon>Candidatus Methanogasteraceae</taxon>
        <taxon>Candidatus Methanogaster</taxon>
    </lineage>
</organism>
<proteinExistence type="predicted"/>
<comment type="caution">
    <text evidence="1">The sequence shown here is derived from an EMBL/GenBank/DDBJ whole genome shotgun (WGS) entry which is preliminary data.</text>
</comment>
<evidence type="ECO:0000313" key="1">
    <source>
        <dbReference type="EMBL" id="PXF58186.1"/>
    </source>
</evidence>
<evidence type="ECO:0000313" key="2">
    <source>
        <dbReference type="Proteomes" id="UP000248329"/>
    </source>
</evidence>